<feature type="transmembrane region" description="Helical" evidence="2">
    <location>
        <begin position="155"/>
        <end position="174"/>
    </location>
</feature>
<sequence>MERSTSIEKTKSEVKKNLKPFEHWLTFWADGLFFENKVSFGAFIAVDLAIILALIKISFPPLFCIVLACIATPLLKEGLVRSSARLFPQGYTPGHEGAGFDNIALVIATVMFHVRKEVSRMKTMREKKFGKYVIVAAVVAVCALFVTYILPLKALVILALIALEVVPVCYRYKIHEMAMEGAKKSMGPLMAKAKTASADKLAELKTSLANIKDRIPKQGAEKPVVKKSVPEPVAEEASEEEEQAPEPVASPESEPEVVVTPTPEVEEVPVPEAPKAEEFSEDDVADTIGSPSF</sequence>
<organism evidence="3 4">
    <name type="scientific">Kipferlia bialata</name>
    <dbReference type="NCBI Taxonomy" id="797122"/>
    <lineage>
        <taxon>Eukaryota</taxon>
        <taxon>Metamonada</taxon>
        <taxon>Carpediemonas-like organisms</taxon>
        <taxon>Kipferlia</taxon>
    </lineage>
</organism>
<keyword evidence="2" id="KW-0812">Transmembrane</keyword>
<comment type="caution">
    <text evidence="3">The sequence shown here is derived from an EMBL/GenBank/DDBJ whole genome shotgun (WGS) entry which is preliminary data.</text>
</comment>
<keyword evidence="4" id="KW-1185">Reference proteome</keyword>
<feature type="compositionally biased region" description="Low complexity" evidence="1">
    <location>
        <begin position="245"/>
        <end position="263"/>
    </location>
</feature>
<evidence type="ECO:0000256" key="2">
    <source>
        <dbReference type="SAM" id="Phobius"/>
    </source>
</evidence>
<keyword evidence="2" id="KW-1133">Transmembrane helix</keyword>
<feature type="transmembrane region" description="Helical" evidence="2">
    <location>
        <begin position="42"/>
        <end position="75"/>
    </location>
</feature>
<evidence type="ECO:0000256" key="1">
    <source>
        <dbReference type="SAM" id="MobiDB-lite"/>
    </source>
</evidence>
<feature type="transmembrane region" description="Helical" evidence="2">
    <location>
        <begin position="129"/>
        <end position="149"/>
    </location>
</feature>
<dbReference type="EMBL" id="BDIP01000051">
    <property type="protein sequence ID" value="GIQ79753.1"/>
    <property type="molecule type" value="Genomic_DNA"/>
</dbReference>
<feature type="compositionally biased region" description="Acidic residues" evidence="1">
    <location>
        <begin position="233"/>
        <end position="244"/>
    </location>
</feature>
<evidence type="ECO:0000313" key="4">
    <source>
        <dbReference type="Proteomes" id="UP000265618"/>
    </source>
</evidence>
<dbReference type="AlphaFoldDB" id="A0A9K3GED1"/>
<keyword evidence="2" id="KW-0472">Membrane</keyword>
<name>A0A9K3GED1_9EUKA</name>
<gene>
    <name evidence="3" type="ORF">KIPB_000448</name>
</gene>
<accession>A0A9K3GED1</accession>
<dbReference type="Proteomes" id="UP000265618">
    <property type="component" value="Unassembled WGS sequence"/>
</dbReference>
<evidence type="ECO:0000313" key="3">
    <source>
        <dbReference type="EMBL" id="GIQ79753.1"/>
    </source>
</evidence>
<reference evidence="3 4" key="1">
    <citation type="journal article" date="2018" name="PLoS ONE">
        <title>The draft genome of Kipferlia bialata reveals reductive genome evolution in fornicate parasites.</title>
        <authorList>
            <person name="Tanifuji G."/>
            <person name="Takabayashi S."/>
            <person name="Kume K."/>
            <person name="Takagi M."/>
            <person name="Nakayama T."/>
            <person name="Kamikawa R."/>
            <person name="Inagaki Y."/>
            <person name="Hashimoto T."/>
        </authorList>
    </citation>
    <scope>NUCLEOTIDE SEQUENCE [LARGE SCALE GENOMIC DNA]</scope>
    <source>
        <strain evidence="3">NY0173</strain>
    </source>
</reference>
<proteinExistence type="predicted"/>
<feature type="region of interest" description="Disordered" evidence="1">
    <location>
        <begin position="219"/>
        <end position="293"/>
    </location>
</feature>
<protein>
    <submittedName>
        <fullName evidence="3">Uncharacterized protein</fullName>
    </submittedName>
</protein>